<name>W6TFN2_9SPIR</name>
<keyword evidence="5 8" id="KW-0564">Palmitate</keyword>
<protein>
    <recommendedName>
        <fullName evidence="8">Variable large protein</fullName>
    </recommendedName>
</protein>
<keyword evidence="6 8" id="KW-0998">Cell outer membrane</keyword>
<dbReference type="AlphaFoldDB" id="W6TFN2"/>
<evidence type="ECO:0000313" key="9">
    <source>
        <dbReference type="EMBL" id="ETZ17080.1"/>
    </source>
</evidence>
<dbReference type="SUPFAM" id="SSF74748">
    <property type="entry name" value="Variable surface antigen VlsE"/>
    <property type="match status" value="1"/>
</dbReference>
<evidence type="ECO:0000256" key="8">
    <source>
        <dbReference type="RuleBase" id="RU363105"/>
    </source>
</evidence>
<dbReference type="EMBL" id="AZIT01000112">
    <property type="protein sequence ID" value="ETZ17080.1"/>
    <property type="molecule type" value="Genomic_DNA"/>
</dbReference>
<dbReference type="InterPro" id="IPR000680">
    <property type="entry name" value="Borrelia_lipo"/>
</dbReference>
<evidence type="ECO:0000256" key="1">
    <source>
        <dbReference type="ARBA" id="ARBA00003932"/>
    </source>
</evidence>
<keyword evidence="3" id="KW-0732">Signal</keyword>
<evidence type="ECO:0000256" key="2">
    <source>
        <dbReference type="ARBA" id="ARBA00004459"/>
    </source>
</evidence>
<organism evidence="9 10">
    <name type="scientific">Borrelia duttonii CR2A</name>
    <dbReference type="NCBI Taxonomy" id="1432657"/>
    <lineage>
        <taxon>Bacteria</taxon>
        <taxon>Pseudomonadati</taxon>
        <taxon>Spirochaetota</taxon>
        <taxon>Spirochaetia</taxon>
        <taxon>Spirochaetales</taxon>
        <taxon>Borreliaceae</taxon>
        <taxon>Borrelia</taxon>
    </lineage>
</organism>
<gene>
    <name evidence="9" type="ORF">BDCR2A_02005</name>
</gene>
<keyword evidence="4 8" id="KW-0472">Membrane</keyword>
<dbReference type="Proteomes" id="UP000019148">
    <property type="component" value="Unassembled WGS sequence"/>
</dbReference>
<proteinExistence type="predicted"/>
<dbReference type="Pfam" id="PF00921">
    <property type="entry name" value="Lipoprotein_2"/>
    <property type="match status" value="1"/>
</dbReference>
<sequence>MAGAVSGGIALRSLVKEGKLAANNGDNDNKAVQSSGITAVNKLLESVEGIVKKTVKNVLEKVKQEVDKAREPKASGKK</sequence>
<dbReference type="GO" id="GO:0009279">
    <property type="term" value="C:cell outer membrane"/>
    <property type="evidence" value="ECO:0007669"/>
    <property type="project" value="UniProtKB-SubCell"/>
</dbReference>
<evidence type="ECO:0000256" key="6">
    <source>
        <dbReference type="ARBA" id="ARBA00023237"/>
    </source>
</evidence>
<evidence type="ECO:0000313" key="10">
    <source>
        <dbReference type="Proteomes" id="UP000019148"/>
    </source>
</evidence>
<evidence type="ECO:0000256" key="7">
    <source>
        <dbReference type="ARBA" id="ARBA00023288"/>
    </source>
</evidence>
<accession>W6TFN2</accession>
<reference evidence="9 10" key="1">
    <citation type="submission" date="2013-12" db="EMBL/GenBank/DDBJ databases">
        <title>Comparative genomics of relapsing fever spirochetes.</title>
        <authorList>
            <person name="Schwan T.G."/>
            <person name="Raffel S.J."/>
            <person name="Porcella S.F."/>
        </authorList>
    </citation>
    <scope>NUCLEOTIDE SEQUENCE [LARGE SCALE GENOMIC DNA]</scope>
    <source>
        <strain evidence="9 10">CR2A</strain>
    </source>
</reference>
<evidence type="ECO:0000256" key="4">
    <source>
        <dbReference type="ARBA" id="ARBA00023136"/>
    </source>
</evidence>
<dbReference type="PATRIC" id="fig|1432657.3.peg.1856"/>
<comment type="caution">
    <text evidence="9">The sequence shown here is derived from an EMBL/GenBank/DDBJ whole genome shotgun (WGS) entry which is preliminary data.</text>
</comment>
<keyword evidence="7 8" id="KW-0449">Lipoprotein</keyword>
<comment type="function">
    <text evidence="1 8">The Vlp and Vsp proteins are antigenically distinct proteins, only one vlp or vsp gene is transcriptionally active at any one time. Switching between these genes is a mechanism of host immune response evasion.</text>
</comment>
<evidence type="ECO:0000256" key="5">
    <source>
        <dbReference type="ARBA" id="ARBA00023139"/>
    </source>
</evidence>
<evidence type="ECO:0000256" key="3">
    <source>
        <dbReference type="ARBA" id="ARBA00022729"/>
    </source>
</evidence>
<comment type="subcellular location">
    <subcellularLocation>
        <location evidence="2 8">Cell outer membrane</location>
        <topology evidence="2 8">Lipid-anchor</topology>
    </subcellularLocation>
</comment>